<feature type="region of interest" description="Disordered" evidence="1">
    <location>
        <begin position="1"/>
        <end position="72"/>
    </location>
</feature>
<sequence length="259" mass="28552">MPEDDTLDFSSGSYLQSSNIRPSNKEIHTTKPSQTRKQEQEKGQEPKQSSTSSQESQESPLTRRVTQTIYTPDTTEIMARTGRADLSKLDNFKGTPDEDARRWMAKFNRLQSNAGASPANWLTDFDISMAKAAADWSDEELAEYWGGDTQADVDAVKAAFLRKWKKTVNALDARSASQQINNLMQGNESMEEYYARATSLLRKAKGEDSSTATGPAATLLGMAIDGFIKGIKDDDLKIALLRETPPTTLAAALQRAEAC</sequence>
<evidence type="ECO:0000256" key="1">
    <source>
        <dbReference type="SAM" id="MobiDB-lite"/>
    </source>
</evidence>
<feature type="compositionally biased region" description="Low complexity" evidence="1">
    <location>
        <begin position="46"/>
        <end position="59"/>
    </location>
</feature>
<gene>
    <name evidence="2" type="ORF">ZT1A5_G11857</name>
</gene>
<dbReference type="EMBL" id="LT882693">
    <property type="protein sequence ID" value="SMY30404.1"/>
    <property type="molecule type" value="Genomic_DNA"/>
</dbReference>
<dbReference type="Proteomes" id="UP000215453">
    <property type="component" value="Chromosome 18"/>
</dbReference>
<protein>
    <recommendedName>
        <fullName evidence="4">Retrotransposon gag domain-containing protein</fullName>
    </recommendedName>
</protein>
<accession>A0A1Y6M175</accession>
<proteinExistence type="predicted"/>
<name>A0A1Y6M175_ZYMTR</name>
<dbReference type="AlphaFoldDB" id="A0A1Y6M175"/>
<feature type="compositionally biased region" description="Polar residues" evidence="1">
    <location>
        <begin position="8"/>
        <end position="22"/>
    </location>
</feature>
<reference evidence="2 3" key="1">
    <citation type="submission" date="2016-10" db="EMBL/GenBank/DDBJ databases">
        <authorList>
            <person name="Varghese N."/>
        </authorList>
    </citation>
    <scope>NUCLEOTIDE SEQUENCE [LARGE SCALE GENOMIC DNA]</scope>
</reference>
<organism evidence="2 3">
    <name type="scientific">Zymoseptoria tritici ST99CH_1A5</name>
    <dbReference type="NCBI Taxonomy" id="1276529"/>
    <lineage>
        <taxon>Eukaryota</taxon>
        <taxon>Fungi</taxon>
        <taxon>Dikarya</taxon>
        <taxon>Ascomycota</taxon>
        <taxon>Pezizomycotina</taxon>
        <taxon>Dothideomycetes</taxon>
        <taxon>Dothideomycetidae</taxon>
        <taxon>Mycosphaerellales</taxon>
        <taxon>Mycosphaerellaceae</taxon>
        <taxon>Zymoseptoria</taxon>
    </lineage>
</organism>
<feature type="compositionally biased region" description="Basic and acidic residues" evidence="1">
    <location>
        <begin position="36"/>
        <end position="45"/>
    </location>
</feature>
<evidence type="ECO:0000313" key="3">
    <source>
        <dbReference type="Proteomes" id="UP000215453"/>
    </source>
</evidence>
<evidence type="ECO:0000313" key="2">
    <source>
        <dbReference type="EMBL" id="SMY30404.1"/>
    </source>
</evidence>
<evidence type="ECO:0008006" key="4">
    <source>
        <dbReference type="Google" id="ProtNLM"/>
    </source>
</evidence>